<evidence type="ECO:0000256" key="9">
    <source>
        <dbReference type="RuleBase" id="RU361254"/>
    </source>
</evidence>
<dbReference type="NCBIfam" id="NF008865">
    <property type="entry name" value="PRK11898.1"/>
    <property type="match status" value="1"/>
</dbReference>
<dbReference type="Pfam" id="PF00800">
    <property type="entry name" value="PDT"/>
    <property type="match status" value="1"/>
</dbReference>
<evidence type="ECO:0000259" key="11">
    <source>
        <dbReference type="PROSITE" id="PS51171"/>
    </source>
</evidence>
<keyword evidence="4 9" id="KW-0028">Amino-acid biosynthesis</keyword>
<proteinExistence type="predicted"/>
<feature type="region of interest" description="Disordered" evidence="10">
    <location>
        <begin position="284"/>
        <end position="310"/>
    </location>
</feature>
<evidence type="ECO:0000256" key="1">
    <source>
        <dbReference type="ARBA" id="ARBA00004741"/>
    </source>
</evidence>
<dbReference type="PROSITE" id="PS00858">
    <property type="entry name" value="PREPHENATE_DEHYDR_2"/>
    <property type="match status" value="1"/>
</dbReference>
<evidence type="ECO:0000313" key="13">
    <source>
        <dbReference type="EMBL" id="KXO98214.1"/>
    </source>
</evidence>
<feature type="domain" description="Prephenate dehydratase" evidence="11">
    <location>
        <begin position="3"/>
        <end position="192"/>
    </location>
</feature>
<dbReference type="PANTHER" id="PTHR21022">
    <property type="entry name" value="PREPHENATE DEHYDRATASE P PROTEIN"/>
    <property type="match status" value="1"/>
</dbReference>
<evidence type="ECO:0000256" key="10">
    <source>
        <dbReference type="SAM" id="MobiDB-lite"/>
    </source>
</evidence>
<dbReference type="InterPro" id="IPR045865">
    <property type="entry name" value="ACT-like_dom_sf"/>
</dbReference>
<organism evidence="13 14">
    <name type="scientific">Tsukamurella pseudospumae</name>
    <dbReference type="NCBI Taxonomy" id="239498"/>
    <lineage>
        <taxon>Bacteria</taxon>
        <taxon>Bacillati</taxon>
        <taxon>Actinomycetota</taxon>
        <taxon>Actinomycetes</taxon>
        <taxon>Mycobacteriales</taxon>
        <taxon>Tsukamurellaceae</taxon>
        <taxon>Tsukamurella</taxon>
    </lineage>
</organism>
<keyword evidence="14" id="KW-1185">Reference proteome</keyword>
<dbReference type="InterPro" id="IPR018528">
    <property type="entry name" value="Preph_deHydtase_CS"/>
</dbReference>
<accession>A0A137ZJ65</accession>
<dbReference type="InterPro" id="IPR001086">
    <property type="entry name" value="Preph_deHydtase"/>
</dbReference>
<keyword evidence="5 9" id="KW-0057">Aromatic amino acid biosynthesis</keyword>
<dbReference type="InterPro" id="IPR008242">
    <property type="entry name" value="Chor_mutase/pphenate_deHydtase"/>
</dbReference>
<dbReference type="SUPFAM" id="SSF55021">
    <property type="entry name" value="ACT-like"/>
    <property type="match status" value="1"/>
</dbReference>
<dbReference type="PANTHER" id="PTHR21022:SF19">
    <property type="entry name" value="PREPHENATE DEHYDRATASE-RELATED"/>
    <property type="match status" value="1"/>
</dbReference>
<dbReference type="PIRSF" id="PIRSF001500">
    <property type="entry name" value="Chor_mut_pdt_Ppr"/>
    <property type="match status" value="1"/>
</dbReference>
<dbReference type="Gene3D" id="3.40.190.10">
    <property type="entry name" value="Periplasmic binding protein-like II"/>
    <property type="match status" value="2"/>
</dbReference>
<dbReference type="RefSeq" id="WP_068745380.1">
    <property type="nucleotide sequence ID" value="NZ_LSRE01000013.1"/>
</dbReference>
<evidence type="ECO:0000256" key="3">
    <source>
        <dbReference type="ARBA" id="ARBA00021872"/>
    </source>
</evidence>
<evidence type="ECO:0000256" key="5">
    <source>
        <dbReference type="ARBA" id="ARBA00023141"/>
    </source>
</evidence>
<evidence type="ECO:0000256" key="6">
    <source>
        <dbReference type="ARBA" id="ARBA00023222"/>
    </source>
</evidence>
<evidence type="ECO:0000256" key="2">
    <source>
        <dbReference type="ARBA" id="ARBA00013147"/>
    </source>
</evidence>
<evidence type="ECO:0000259" key="12">
    <source>
        <dbReference type="PROSITE" id="PS51671"/>
    </source>
</evidence>
<evidence type="ECO:0000256" key="4">
    <source>
        <dbReference type="ARBA" id="ARBA00022605"/>
    </source>
</evidence>
<evidence type="ECO:0000256" key="8">
    <source>
        <dbReference type="ARBA" id="ARBA00047848"/>
    </source>
</evidence>
<dbReference type="SUPFAM" id="SSF53850">
    <property type="entry name" value="Periplasmic binding protein-like II"/>
    <property type="match status" value="1"/>
</dbReference>
<keyword evidence="6 9" id="KW-0584">Phenylalanine biosynthesis</keyword>
<sequence length="310" mass="32272">MTRIAYFGPEGTFTEMALLQCQDLAVRGAMSVPGFDLVGAERISAPSQVAALQMVSDGAADLACVPIESSVEGPVTPTLDALGFGAPLQIFAETDLAVAFSIASRVPLAQARTVGAYPVAAAQVRAWLAVNMPQAQVVPAASNAAAALDVAEDRVDAGVTTALAARMYGVPEVATGVADVADARTRFVLCGKPGPAPARTGSDCTAVVIDVPSRPGSLALAMAEFALRGVDLTRIESRPKRTVFGSYVFHFDCVGHIDDPAVGEALRALHRVCDELRFLGSWPRPGGPGTAPVDPGDSEVWFDGLRRGER</sequence>
<gene>
    <name evidence="9" type="primary">pheA</name>
    <name evidence="13" type="ORF">AXK61_19480</name>
</gene>
<name>A0A137ZJ65_9ACTN</name>
<protein>
    <recommendedName>
        <fullName evidence="3 9">Prephenate dehydratase</fullName>
        <shortName evidence="9">PDT</shortName>
        <ecNumber evidence="2 9">4.2.1.51</ecNumber>
    </recommendedName>
</protein>
<comment type="caution">
    <text evidence="13">The sequence shown here is derived from an EMBL/GenBank/DDBJ whole genome shotgun (WGS) entry which is preliminary data.</text>
</comment>
<dbReference type="PROSITE" id="PS51171">
    <property type="entry name" value="PREPHENATE_DEHYDR_3"/>
    <property type="match status" value="1"/>
</dbReference>
<evidence type="ECO:0000313" key="14">
    <source>
        <dbReference type="Proteomes" id="UP000070409"/>
    </source>
</evidence>
<dbReference type="CDD" id="cd04905">
    <property type="entry name" value="ACT_CM-PDT"/>
    <property type="match status" value="1"/>
</dbReference>
<reference evidence="13 14" key="1">
    <citation type="submission" date="2016-02" db="EMBL/GenBank/DDBJ databases">
        <authorList>
            <person name="Teng J.L."/>
            <person name="Tang Y."/>
            <person name="Huang Y."/>
            <person name="Guo F."/>
            <person name="Wei W."/>
            <person name="Chen J.H."/>
            <person name="Wong S.Y."/>
            <person name="Lau S.K."/>
            <person name="Woo P.C."/>
        </authorList>
    </citation>
    <scope>NUCLEOTIDE SEQUENCE [LARGE SCALE GENOMIC DNA]</scope>
    <source>
        <strain evidence="13 14">JCM 13375</strain>
    </source>
</reference>
<dbReference type="Proteomes" id="UP000070409">
    <property type="component" value="Unassembled WGS sequence"/>
</dbReference>
<keyword evidence="7 9" id="KW-0456">Lyase</keyword>
<dbReference type="EC" id="4.2.1.51" evidence="2 9"/>
<feature type="domain" description="ACT" evidence="12">
    <location>
        <begin position="206"/>
        <end position="283"/>
    </location>
</feature>
<dbReference type="CDD" id="cd13632">
    <property type="entry name" value="PBP2_Aa-PDT_like"/>
    <property type="match status" value="1"/>
</dbReference>
<evidence type="ECO:0000256" key="7">
    <source>
        <dbReference type="ARBA" id="ARBA00023239"/>
    </source>
</evidence>
<comment type="pathway">
    <text evidence="1 9">Amino-acid biosynthesis; L-phenylalanine biosynthesis; phenylpyruvate from prephenate: step 1/1.</text>
</comment>
<comment type="catalytic activity">
    <reaction evidence="8 9">
        <text>prephenate + H(+) = 3-phenylpyruvate + CO2 + H2O</text>
        <dbReference type="Rhea" id="RHEA:21648"/>
        <dbReference type="ChEBI" id="CHEBI:15377"/>
        <dbReference type="ChEBI" id="CHEBI:15378"/>
        <dbReference type="ChEBI" id="CHEBI:16526"/>
        <dbReference type="ChEBI" id="CHEBI:18005"/>
        <dbReference type="ChEBI" id="CHEBI:29934"/>
        <dbReference type="EC" id="4.2.1.51"/>
    </reaction>
</comment>
<dbReference type="Pfam" id="PF01842">
    <property type="entry name" value="ACT"/>
    <property type="match status" value="1"/>
</dbReference>
<dbReference type="PROSITE" id="PS51671">
    <property type="entry name" value="ACT"/>
    <property type="match status" value="1"/>
</dbReference>
<dbReference type="InterPro" id="IPR002912">
    <property type="entry name" value="ACT_dom"/>
</dbReference>
<dbReference type="Gene3D" id="3.30.70.260">
    <property type="match status" value="1"/>
</dbReference>
<dbReference type="EMBL" id="LSRE01000013">
    <property type="protein sequence ID" value="KXO98214.1"/>
    <property type="molecule type" value="Genomic_DNA"/>
</dbReference>